<comment type="similarity">
    <text evidence="1">Belongs to the bacterial solute-binding protein 7 family.</text>
</comment>
<keyword evidence="3 4" id="KW-0732">Signal</keyword>
<comment type="caution">
    <text evidence="5">The sequence shown here is derived from an EMBL/GenBank/DDBJ whole genome shotgun (WGS) entry which is preliminary data.</text>
</comment>
<organism evidence="5 6">
    <name type="scientific">Chelativorans petroleitrophicus</name>
    <dbReference type="NCBI Taxonomy" id="2975484"/>
    <lineage>
        <taxon>Bacteria</taxon>
        <taxon>Pseudomonadati</taxon>
        <taxon>Pseudomonadota</taxon>
        <taxon>Alphaproteobacteria</taxon>
        <taxon>Hyphomicrobiales</taxon>
        <taxon>Phyllobacteriaceae</taxon>
        <taxon>Chelativorans</taxon>
    </lineage>
</organism>
<dbReference type="Gene3D" id="3.40.190.170">
    <property type="entry name" value="Bacterial extracellular solute-binding protein, family 7"/>
    <property type="match status" value="1"/>
</dbReference>
<dbReference type="RefSeq" id="WP_261513293.1">
    <property type="nucleotide sequence ID" value="NZ_JAODNV010000001.1"/>
</dbReference>
<dbReference type="PANTHER" id="PTHR33376">
    <property type="match status" value="1"/>
</dbReference>
<reference evidence="5" key="1">
    <citation type="submission" date="2022-08" db="EMBL/GenBank/DDBJ databases">
        <title>Chelativorans sichuanense sp. nov., a paraffin oil-degrading bacterium isolated from a mixture of oil-based drill cuttings and paddy soil.</title>
        <authorList>
            <person name="Yu J."/>
            <person name="Liu H."/>
            <person name="Chen Q."/>
        </authorList>
    </citation>
    <scope>NUCLEOTIDE SEQUENCE</scope>
    <source>
        <strain evidence="5">SCAU 2101</strain>
    </source>
</reference>
<proteinExistence type="inferred from homology"/>
<dbReference type="InterPro" id="IPR018389">
    <property type="entry name" value="DctP_fam"/>
</dbReference>
<evidence type="ECO:0000256" key="3">
    <source>
        <dbReference type="ARBA" id="ARBA00022729"/>
    </source>
</evidence>
<dbReference type="EMBL" id="JAODNV010000001">
    <property type="protein sequence ID" value="MCT8988695.1"/>
    <property type="molecule type" value="Genomic_DNA"/>
</dbReference>
<dbReference type="SUPFAM" id="SSF53850">
    <property type="entry name" value="Periplasmic binding protein-like II"/>
    <property type="match status" value="1"/>
</dbReference>
<name>A0A9X2X6Q7_9HYPH</name>
<evidence type="ECO:0000256" key="2">
    <source>
        <dbReference type="ARBA" id="ARBA00022448"/>
    </source>
</evidence>
<dbReference type="Proteomes" id="UP001149009">
    <property type="component" value="Unassembled WGS sequence"/>
</dbReference>
<dbReference type="InterPro" id="IPR038404">
    <property type="entry name" value="TRAP_DctP_sf"/>
</dbReference>
<dbReference type="GO" id="GO:0055085">
    <property type="term" value="P:transmembrane transport"/>
    <property type="evidence" value="ECO:0007669"/>
    <property type="project" value="InterPro"/>
</dbReference>
<gene>
    <name evidence="5" type="primary">dctP</name>
    <name evidence="5" type="ORF">NYR54_00080</name>
</gene>
<protein>
    <submittedName>
        <fullName evidence="5">TRAP transporter substrate-binding protein DctP</fullName>
    </submittedName>
</protein>
<keyword evidence="2" id="KW-0813">Transport</keyword>
<accession>A0A9X2X6Q7</accession>
<sequence>MSASIFLRKIAIALAIVGACGAVVGSAAASEWKCYTYQAAPASPVNIGLQKMADKLKEITGGEINMTCNVGGSLPIDANSIAPAISDGVLDFGSTSTISGYVPLAAIGILPGMFSSNADYDERGWPFLEEIIEEEFDKRNIKVLGIYHYPPQVVLGSKKAPPLKSLFDLKGRTIRVGNPEVADLAKALGAVPVTLPTPDVSPALQRGTVEYVVTAVAAGGRLWHDFFGSAIMDPLYVSVSYIIMNKDRWESLTPDQQEEFQEFVTETSRWITSSQEEDDAVALKEFQEKDGWAVTPGNPDSYAQITKLMEPIWTQWAEERGPEAIELLEKLKAELGHN</sequence>
<evidence type="ECO:0000313" key="6">
    <source>
        <dbReference type="Proteomes" id="UP001149009"/>
    </source>
</evidence>
<dbReference type="Pfam" id="PF03480">
    <property type="entry name" value="DctP"/>
    <property type="match status" value="1"/>
</dbReference>
<dbReference type="NCBIfam" id="NF037995">
    <property type="entry name" value="TRAP_S1"/>
    <property type="match status" value="1"/>
</dbReference>
<evidence type="ECO:0000256" key="4">
    <source>
        <dbReference type="SAM" id="SignalP"/>
    </source>
</evidence>
<feature type="chain" id="PRO_5040884686" evidence="4">
    <location>
        <begin position="30"/>
        <end position="338"/>
    </location>
</feature>
<evidence type="ECO:0000256" key="1">
    <source>
        <dbReference type="ARBA" id="ARBA00009023"/>
    </source>
</evidence>
<evidence type="ECO:0000313" key="5">
    <source>
        <dbReference type="EMBL" id="MCT8988695.1"/>
    </source>
</evidence>
<dbReference type="PANTHER" id="PTHR33376:SF7">
    <property type="entry name" value="C4-DICARBOXYLATE-BINDING PROTEIN DCTB"/>
    <property type="match status" value="1"/>
</dbReference>
<keyword evidence="6" id="KW-1185">Reference proteome</keyword>
<feature type="signal peptide" evidence="4">
    <location>
        <begin position="1"/>
        <end position="29"/>
    </location>
</feature>
<dbReference type="AlphaFoldDB" id="A0A9X2X6Q7"/>